<dbReference type="EMBL" id="JBFDAA010000015">
    <property type="protein sequence ID" value="KAL1117926.1"/>
    <property type="molecule type" value="Genomic_DNA"/>
</dbReference>
<dbReference type="Proteomes" id="UP001558652">
    <property type="component" value="Unassembled WGS sequence"/>
</dbReference>
<reference evidence="2 3" key="1">
    <citation type="submission" date="2024-07" db="EMBL/GenBank/DDBJ databases">
        <title>Chromosome-level genome assembly of the water stick insect Ranatra chinensis (Heteroptera: Nepidae).</title>
        <authorList>
            <person name="Liu X."/>
        </authorList>
    </citation>
    <scope>NUCLEOTIDE SEQUENCE [LARGE SCALE GENOMIC DNA]</scope>
    <source>
        <strain evidence="2">Cailab_2021Rc</strain>
        <tissue evidence="2">Muscle</tissue>
    </source>
</reference>
<protein>
    <submittedName>
        <fullName evidence="2">Uncharacterized protein</fullName>
    </submittedName>
</protein>
<name>A0ABD0Y398_9HEMI</name>
<gene>
    <name evidence="2" type="ORF">AAG570_004239</name>
</gene>
<sequence>MVTGSVVSCWKLTDSSKSRLFAIVSGGVEVVFYLGHHGDIALPNVRYEMEWQLQKKNKTYLEEVEKLKKEVMLEGLQVEEEGMPSYLLERSEAPPGGEDKKEVQDEKGKEEASPGKRREVPRRRGVARGASRRRQRKRGEGGAGRRPKGSGENSRHNRRQDNKNRYCN</sequence>
<feature type="region of interest" description="Disordered" evidence="1">
    <location>
        <begin position="82"/>
        <end position="168"/>
    </location>
</feature>
<feature type="compositionally biased region" description="Basic residues" evidence="1">
    <location>
        <begin position="119"/>
        <end position="137"/>
    </location>
</feature>
<dbReference type="AlphaFoldDB" id="A0ABD0Y398"/>
<comment type="caution">
    <text evidence="2">The sequence shown here is derived from an EMBL/GenBank/DDBJ whole genome shotgun (WGS) entry which is preliminary data.</text>
</comment>
<feature type="compositionally biased region" description="Basic and acidic residues" evidence="1">
    <location>
        <begin position="89"/>
        <end position="118"/>
    </location>
</feature>
<feature type="compositionally biased region" description="Basic and acidic residues" evidence="1">
    <location>
        <begin position="153"/>
        <end position="168"/>
    </location>
</feature>
<evidence type="ECO:0000313" key="3">
    <source>
        <dbReference type="Proteomes" id="UP001558652"/>
    </source>
</evidence>
<evidence type="ECO:0000256" key="1">
    <source>
        <dbReference type="SAM" id="MobiDB-lite"/>
    </source>
</evidence>
<keyword evidence="3" id="KW-1185">Reference proteome</keyword>
<proteinExistence type="predicted"/>
<organism evidence="2 3">
    <name type="scientific">Ranatra chinensis</name>
    <dbReference type="NCBI Taxonomy" id="642074"/>
    <lineage>
        <taxon>Eukaryota</taxon>
        <taxon>Metazoa</taxon>
        <taxon>Ecdysozoa</taxon>
        <taxon>Arthropoda</taxon>
        <taxon>Hexapoda</taxon>
        <taxon>Insecta</taxon>
        <taxon>Pterygota</taxon>
        <taxon>Neoptera</taxon>
        <taxon>Paraneoptera</taxon>
        <taxon>Hemiptera</taxon>
        <taxon>Heteroptera</taxon>
        <taxon>Panheteroptera</taxon>
        <taxon>Nepomorpha</taxon>
        <taxon>Nepidae</taxon>
        <taxon>Ranatrinae</taxon>
        <taxon>Ranatra</taxon>
    </lineage>
</organism>
<evidence type="ECO:0000313" key="2">
    <source>
        <dbReference type="EMBL" id="KAL1117926.1"/>
    </source>
</evidence>
<accession>A0ABD0Y398</accession>